<dbReference type="PANTHER" id="PTHR33048:SF163">
    <property type="entry name" value="INTEGRAL MEMBRANE PROTEIN (AFU_ORTHOLOGUE AFUA_8G05510)"/>
    <property type="match status" value="1"/>
</dbReference>
<feature type="transmembrane region" description="Helical" evidence="7">
    <location>
        <begin position="249"/>
        <end position="269"/>
    </location>
</feature>
<evidence type="ECO:0000313" key="9">
    <source>
        <dbReference type="EMBL" id="KAF7508436.1"/>
    </source>
</evidence>
<dbReference type="GO" id="GO:0016020">
    <property type="term" value="C:membrane"/>
    <property type="evidence" value="ECO:0007669"/>
    <property type="project" value="UniProtKB-SubCell"/>
</dbReference>
<feature type="compositionally biased region" description="Polar residues" evidence="6">
    <location>
        <begin position="350"/>
        <end position="362"/>
    </location>
</feature>
<keyword evidence="2 7" id="KW-0812">Transmembrane</keyword>
<dbReference type="InterPro" id="IPR049326">
    <property type="entry name" value="Rhodopsin_dom_fungi"/>
</dbReference>
<proteinExistence type="inferred from homology"/>
<keyword evidence="3 7" id="KW-1133">Transmembrane helix</keyword>
<feature type="region of interest" description="Disordered" evidence="6">
    <location>
        <begin position="328"/>
        <end position="362"/>
    </location>
</feature>
<protein>
    <recommendedName>
        <fullName evidence="8">Rhodopsin domain-containing protein</fullName>
    </recommendedName>
</protein>
<evidence type="ECO:0000256" key="3">
    <source>
        <dbReference type="ARBA" id="ARBA00022989"/>
    </source>
</evidence>
<feature type="domain" description="Rhodopsin" evidence="8">
    <location>
        <begin position="32"/>
        <end position="275"/>
    </location>
</feature>
<feature type="transmembrane region" description="Helical" evidence="7">
    <location>
        <begin position="15"/>
        <end position="36"/>
    </location>
</feature>
<dbReference type="OrthoDB" id="10017208at2759"/>
<evidence type="ECO:0000256" key="7">
    <source>
        <dbReference type="SAM" id="Phobius"/>
    </source>
</evidence>
<dbReference type="Proteomes" id="UP000606974">
    <property type="component" value="Unassembled WGS sequence"/>
</dbReference>
<evidence type="ECO:0000256" key="2">
    <source>
        <dbReference type="ARBA" id="ARBA00022692"/>
    </source>
</evidence>
<keyword evidence="4 7" id="KW-0472">Membrane</keyword>
<dbReference type="AlphaFoldDB" id="A0A8H7E6B6"/>
<evidence type="ECO:0000256" key="5">
    <source>
        <dbReference type="ARBA" id="ARBA00038359"/>
    </source>
</evidence>
<dbReference type="Pfam" id="PF20684">
    <property type="entry name" value="Fung_rhodopsin"/>
    <property type="match status" value="1"/>
</dbReference>
<feature type="transmembrane region" description="Helical" evidence="7">
    <location>
        <begin position="176"/>
        <end position="194"/>
    </location>
</feature>
<evidence type="ECO:0000256" key="4">
    <source>
        <dbReference type="ARBA" id="ARBA00023136"/>
    </source>
</evidence>
<feature type="transmembrane region" description="Helical" evidence="7">
    <location>
        <begin position="215"/>
        <end position="237"/>
    </location>
</feature>
<comment type="subcellular location">
    <subcellularLocation>
        <location evidence="1">Membrane</location>
        <topology evidence="1">Multi-pass membrane protein</topology>
    </subcellularLocation>
</comment>
<keyword evidence="10" id="KW-1185">Reference proteome</keyword>
<dbReference type="EMBL" id="JAACFV010000054">
    <property type="protein sequence ID" value="KAF7508436.1"/>
    <property type="molecule type" value="Genomic_DNA"/>
</dbReference>
<comment type="similarity">
    <text evidence="5">Belongs to the SAT4 family.</text>
</comment>
<comment type="caution">
    <text evidence="9">The sequence shown here is derived from an EMBL/GenBank/DDBJ whole genome shotgun (WGS) entry which is preliminary data.</text>
</comment>
<organism evidence="9 10">
    <name type="scientific">Endocarpon pusillum</name>
    <dbReference type="NCBI Taxonomy" id="364733"/>
    <lineage>
        <taxon>Eukaryota</taxon>
        <taxon>Fungi</taxon>
        <taxon>Dikarya</taxon>
        <taxon>Ascomycota</taxon>
        <taxon>Pezizomycotina</taxon>
        <taxon>Eurotiomycetes</taxon>
        <taxon>Chaetothyriomycetidae</taxon>
        <taxon>Verrucariales</taxon>
        <taxon>Verrucariaceae</taxon>
        <taxon>Endocarpon</taxon>
    </lineage>
</organism>
<feature type="transmembrane region" description="Helical" evidence="7">
    <location>
        <begin position="134"/>
        <end position="161"/>
    </location>
</feature>
<feature type="transmembrane region" description="Helical" evidence="7">
    <location>
        <begin position="103"/>
        <end position="122"/>
    </location>
</feature>
<evidence type="ECO:0000259" key="8">
    <source>
        <dbReference type="Pfam" id="PF20684"/>
    </source>
</evidence>
<dbReference type="InterPro" id="IPR052337">
    <property type="entry name" value="SAT4-like"/>
</dbReference>
<sequence>MAYEPDLEDDRTGSVISAAVSSMVLCMLFYILRICSRLVTKTALLDSDYLLFGGVIACYTISGIDLYVLRLGLGRHIQWVAIEDPDLNKIRTMLKFLMVNNCIYAFGQVTVKISLVLLYRHLFTSKTLHLIVRLTTWFMIAWGISFIGVAIFSCTPIHAFWEFQLQPTSYCINNRAWYIAMAVPTILTDIQILIMPIREVWKLQLDRKSKIALSFIFALGGFVCVISIIRVVALFVIDNADPSYTLVGIANWSSVEFAMAVICASLPTLRPLMKKMQHKSWSAASYSNSGDSGRSGMMNTFLRNRNKGQDDFERLHGVGTDSFAMHTTNAEEEPSLNAPDEHLPPRNQKIVVTNTFATTRDP</sequence>
<feature type="transmembrane region" description="Helical" evidence="7">
    <location>
        <begin position="48"/>
        <end position="69"/>
    </location>
</feature>
<dbReference type="PANTHER" id="PTHR33048">
    <property type="entry name" value="PTH11-LIKE INTEGRAL MEMBRANE PROTEIN (AFU_ORTHOLOGUE AFUA_5G11245)"/>
    <property type="match status" value="1"/>
</dbReference>
<accession>A0A8H7E6B6</accession>
<name>A0A8H7E6B6_9EURO</name>
<gene>
    <name evidence="9" type="ORF">GJ744_009289</name>
</gene>
<evidence type="ECO:0000256" key="1">
    <source>
        <dbReference type="ARBA" id="ARBA00004141"/>
    </source>
</evidence>
<reference evidence="9" key="1">
    <citation type="submission" date="2020-02" db="EMBL/GenBank/DDBJ databases">
        <authorList>
            <person name="Palmer J.M."/>
        </authorList>
    </citation>
    <scope>NUCLEOTIDE SEQUENCE</scope>
    <source>
        <strain evidence="9">EPUS1.4</strain>
        <tissue evidence="9">Thallus</tissue>
    </source>
</reference>
<evidence type="ECO:0000313" key="10">
    <source>
        <dbReference type="Proteomes" id="UP000606974"/>
    </source>
</evidence>
<evidence type="ECO:0000256" key="6">
    <source>
        <dbReference type="SAM" id="MobiDB-lite"/>
    </source>
</evidence>